<dbReference type="PANTHER" id="PTHR42686">
    <property type="entry name" value="GH17980P-RELATED"/>
    <property type="match status" value="1"/>
</dbReference>
<accession>A0A540VG59</accession>
<evidence type="ECO:0000313" key="2">
    <source>
        <dbReference type="EMBL" id="TQE95756.1"/>
    </source>
</evidence>
<dbReference type="RefSeq" id="WP_141609979.1">
    <property type="nucleotide sequence ID" value="NZ_VIGC02000011.1"/>
</dbReference>
<dbReference type="InParanoid" id="A0A540VG59"/>
<protein>
    <submittedName>
        <fullName evidence="2">Aldo/keto reductase</fullName>
    </submittedName>
</protein>
<dbReference type="SUPFAM" id="SSF51430">
    <property type="entry name" value="NAD(P)-linked oxidoreductase"/>
    <property type="match status" value="1"/>
</dbReference>
<sequence length="309" mass="34443">MEYRILGKTGLRVSVLSYGASPLGSVFREVDEAEGIRTVHTALDLGINFIDVSPYYGLTRAETVLGKALRGIPRTQYVLATKVGRYGDQEFDFSAARVTASVEESLRRLNVPYIDLIQCHDIEFGDLDQVVNETIPALRRLQQQGKVRFIGITGLPLKIFRYVLERTDVDSILSYCRYALNNTQLVDLIPFLQEKQVGIINASPLSMGLLTNRGAPAWHPASEEIKQTCARAAAFCREQGVDIAKLALQFALANPDIHTTLVGTANPENIRKNVAWMEEPLDEELLAQVQQILAPIHNQIWLSGRPENN</sequence>
<organism evidence="2 3">
    <name type="scientific">Litorilinea aerophila</name>
    <dbReference type="NCBI Taxonomy" id="1204385"/>
    <lineage>
        <taxon>Bacteria</taxon>
        <taxon>Bacillati</taxon>
        <taxon>Chloroflexota</taxon>
        <taxon>Caldilineae</taxon>
        <taxon>Caldilineales</taxon>
        <taxon>Caldilineaceae</taxon>
        <taxon>Litorilinea</taxon>
    </lineage>
</organism>
<keyword evidence="3" id="KW-1185">Reference proteome</keyword>
<feature type="domain" description="NADP-dependent oxidoreductase" evidence="1">
    <location>
        <begin position="16"/>
        <end position="293"/>
    </location>
</feature>
<evidence type="ECO:0000313" key="3">
    <source>
        <dbReference type="Proteomes" id="UP000317371"/>
    </source>
</evidence>
<dbReference type="InterPro" id="IPR020471">
    <property type="entry name" value="AKR"/>
</dbReference>
<dbReference type="OrthoDB" id="9773828at2"/>
<dbReference type="FunFam" id="3.20.20.100:FF:000011">
    <property type="entry name" value="Aldo/keto reductase"/>
    <property type="match status" value="1"/>
</dbReference>
<dbReference type="InterPro" id="IPR044479">
    <property type="entry name" value="LGALDH-like"/>
</dbReference>
<dbReference type="GO" id="GO:0010349">
    <property type="term" value="F:L-galactose dehydrogenase activity"/>
    <property type="evidence" value="ECO:0007669"/>
    <property type="project" value="InterPro"/>
</dbReference>
<gene>
    <name evidence="2" type="ORF">FKZ61_09955</name>
</gene>
<dbReference type="Pfam" id="PF00248">
    <property type="entry name" value="Aldo_ket_red"/>
    <property type="match status" value="1"/>
</dbReference>
<dbReference type="Gene3D" id="3.20.20.100">
    <property type="entry name" value="NADP-dependent oxidoreductase domain"/>
    <property type="match status" value="1"/>
</dbReference>
<comment type="caution">
    <text evidence="2">The sequence shown here is derived from an EMBL/GenBank/DDBJ whole genome shotgun (WGS) entry which is preliminary data.</text>
</comment>
<dbReference type="PANTHER" id="PTHR42686:SF1">
    <property type="entry name" value="GH17980P-RELATED"/>
    <property type="match status" value="1"/>
</dbReference>
<dbReference type="GO" id="GO:0005829">
    <property type="term" value="C:cytosol"/>
    <property type="evidence" value="ECO:0007669"/>
    <property type="project" value="TreeGrafter"/>
</dbReference>
<reference evidence="2 3" key="1">
    <citation type="submission" date="2019-06" db="EMBL/GenBank/DDBJ databases">
        <title>Genome sequence of Litorilinea aerophila BAA-2444.</title>
        <authorList>
            <person name="Maclea K.S."/>
            <person name="Maurais E.G."/>
            <person name="Iannazzi L.C."/>
        </authorList>
    </citation>
    <scope>NUCLEOTIDE SEQUENCE [LARGE SCALE GENOMIC DNA]</scope>
    <source>
        <strain evidence="2 3">ATCC BAA-2444</strain>
    </source>
</reference>
<dbReference type="EMBL" id="VIGC01000011">
    <property type="protein sequence ID" value="TQE95756.1"/>
    <property type="molecule type" value="Genomic_DNA"/>
</dbReference>
<name>A0A540VG59_9CHLR</name>
<dbReference type="InterPro" id="IPR023210">
    <property type="entry name" value="NADP_OxRdtase_dom"/>
</dbReference>
<evidence type="ECO:0000259" key="1">
    <source>
        <dbReference type="Pfam" id="PF00248"/>
    </source>
</evidence>
<dbReference type="InterPro" id="IPR036812">
    <property type="entry name" value="NAD(P)_OxRdtase_dom_sf"/>
</dbReference>
<proteinExistence type="predicted"/>
<dbReference type="Proteomes" id="UP000317371">
    <property type="component" value="Unassembled WGS sequence"/>
</dbReference>
<dbReference type="CDD" id="cd19163">
    <property type="entry name" value="AKR_galDH"/>
    <property type="match status" value="1"/>
</dbReference>
<dbReference type="AlphaFoldDB" id="A0A540VG59"/>